<dbReference type="AlphaFoldDB" id="A0A7X4KF58"/>
<comment type="caution">
    <text evidence="1">The sequence shown here is derived from an EMBL/GenBank/DDBJ whole genome shotgun (WGS) entry which is preliminary data.</text>
</comment>
<protein>
    <submittedName>
        <fullName evidence="1">Uncharacterized protein</fullName>
    </submittedName>
</protein>
<dbReference type="EMBL" id="WWCR01000005">
    <property type="protein sequence ID" value="MYM72036.1"/>
    <property type="molecule type" value="Genomic_DNA"/>
</dbReference>
<reference evidence="1 2" key="1">
    <citation type="submission" date="2019-12" db="EMBL/GenBank/DDBJ databases">
        <title>Novel species isolated from a subtropical stream in China.</title>
        <authorList>
            <person name="Lu H."/>
        </authorList>
    </citation>
    <scope>NUCLEOTIDE SEQUENCE [LARGE SCALE GENOMIC DNA]</scope>
    <source>
        <strain evidence="1 2">FT134W</strain>
    </source>
</reference>
<gene>
    <name evidence="1" type="ORF">GTP56_07460</name>
</gene>
<sequence>MAVDQDYFFIQKKDDDTLPSLTPDENTVDRHYSFEPQPYGAAPFMFSDGACEYARKLGIVPGTDIPDILFAGTDLVVRKHIRDLLIGLDLPGVYMHPAVFVDAYDRRHEDYWFVAIPERLSCWDRQLSEFEDEPLELGGFTLYSVYSYSLDATVLDKIPLHQRLLFKMGDTLAAWFVCHQDIAEIFRGNGERGAKLVAIKDY</sequence>
<accession>A0A7X4KF58</accession>
<name>A0A7X4KF58_9BURK</name>
<evidence type="ECO:0000313" key="2">
    <source>
        <dbReference type="Proteomes" id="UP000469734"/>
    </source>
</evidence>
<organism evidence="1 2">
    <name type="scientific">Duganella margarita</name>
    <dbReference type="NCBI Taxonomy" id="2692170"/>
    <lineage>
        <taxon>Bacteria</taxon>
        <taxon>Pseudomonadati</taxon>
        <taxon>Pseudomonadota</taxon>
        <taxon>Betaproteobacteria</taxon>
        <taxon>Burkholderiales</taxon>
        <taxon>Oxalobacteraceae</taxon>
        <taxon>Telluria group</taxon>
        <taxon>Duganella</taxon>
    </lineage>
</organism>
<dbReference type="Proteomes" id="UP000469734">
    <property type="component" value="Unassembled WGS sequence"/>
</dbReference>
<proteinExistence type="predicted"/>
<evidence type="ECO:0000313" key="1">
    <source>
        <dbReference type="EMBL" id="MYM72036.1"/>
    </source>
</evidence>
<dbReference type="RefSeq" id="WP_161049622.1">
    <property type="nucleotide sequence ID" value="NZ_WWCR01000005.1"/>
</dbReference>